<dbReference type="HOGENOM" id="CLU_2990556_0_0_9"/>
<evidence type="ECO:0000313" key="2">
    <source>
        <dbReference type="Proteomes" id="UP000004968"/>
    </source>
</evidence>
<dbReference type="Proteomes" id="UP000004968">
    <property type="component" value="Unassembled WGS sequence"/>
</dbReference>
<reference evidence="1 2" key="1">
    <citation type="submission" date="2010-01" db="EMBL/GenBank/DDBJ databases">
        <authorList>
            <person name="Weinstock G."/>
            <person name="Sodergren E."/>
            <person name="Clifton S."/>
            <person name="Fulton L."/>
            <person name="Fulton B."/>
            <person name="Courtney L."/>
            <person name="Fronick C."/>
            <person name="Harrison M."/>
            <person name="Strong C."/>
            <person name="Farmer C."/>
            <person name="Delahaunty K."/>
            <person name="Markovic C."/>
            <person name="Hall O."/>
            <person name="Minx P."/>
            <person name="Tomlinson C."/>
            <person name="Mitreva M."/>
            <person name="Nelson J."/>
            <person name="Hou S."/>
            <person name="Wollam A."/>
            <person name="Pepin K.H."/>
            <person name="Johnson M."/>
            <person name="Bhonagiri V."/>
            <person name="Nash W.E."/>
            <person name="Warren W."/>
            <person name="Chinwalla A."/>
            <person name="Mardis E.R."/>
            <person name="Wilson R.K."/>
        </authorList>
    </citation>
    <scope>NUCLEOTIDE SEQUENCE [LARGE SCALE GENOMIC DNA]</scope>
    <source>
        <strain evidence="1 2">DSM 13479</strain>
    </source>
</reference>
<sequence>MHFLIFRHVVFLNAASAYRSMCTPQEPFNSLHGNLFLQQKCRRTAKTGCPAALLTAG</sequence>
<dbReference type="AlphaFoldDB" id="D3ADQ1"/>
<gene>
    <name evidence="1" type="ORF">CLOSTHATH_01729</name>
</gene>
<dbReference type="EMBL" id="ACIO01000125">
    <property type="protein sequence ID" value="EFD00070.1"/>
    <property type="molecule type" value="Genomic_DNA"/>
</dbReference>
<evidence type="ECO:0000313" key="1">
    <source>
        <dbReference type="EMBL" id="EFD00070.1"/>
    </source>
</evidence>
<protein>
    <submittedName>
        <fullName evidence="1">Uncharacterized protein</fullName>
    </submittedName>
</protein>
<name>D3ADQ1_9FIRM</name>
<organism evidence="1 2">
    <name type="scientific">Hungatella hathewayi DSM 13479</name>
    <dbReference type="NCBI Taxonomy" id="566550"/>
    <lineage>
        <taxon>Bacteria</taxon>
        <taxon>Bacillati</taxon>
        <taxon>Bacillota</taxon>
        <taxon>Clostridia</taxon>
        <taxon>Lachnospirales</taxon>
        <taxon>Lachnospiraceae</taxon>
        <taxon>Hungatella</taxon>
    </lineage>
</organism>
<comment type="caution">
    <text evidence="1">The sequence shown here is derived from an EMBL/GenBank/DDBJ whole genome shotgun (WGS) entry which is preliminary data.</text>
</comment>
<accession>D3ADQ1</accession>
<proteinExistence type="predicted"/>